<dbReference type="PANTHER" id="PTHR38340">
    <property type="entry name" value="S-LAYER PROTEIN"/>
    <property type="match status" value="1"/>
</dbReference>
<accession>A0A1H3GIY5</accession>
<feature type="region of interest" description="Disordered" evidence="3">
    <location>
        <begin position="321"/>
        <end position="351"/>
    </location>
</feature>
<feature type="domain" description="Hedgehog/Intein (Hint)" evidence="4">
    <location>
        <begin position="876"/>
        <end position="1022"/>
    </location>
</feature>
<dbReference type="OrthoDB" id="6305173at2"/>
<dbReference type="InterPro" id="IPR018511">
    <property type="entry name" value="Hemolysin-typ_Ca-bd_CS"/>
</dbReference>
<evidence type="ECO:0000256" key="3">
    <source>
        <dbReference type="SAM" id="MobiDB-lite"/>
    </source>
</evidence>
<name>A0A1H3GIY5_9RHOB</name>
<dbReference type="InterPro" id="IPR001343">
    <property type="entry name" value="Hemolysn_Ca-bd"/>
</dbReference>
<dbReference type="InterPro" id="IPR006141">
    <property type="entry name" value="Intein_N"/>
</dbReference>
<dbReference type="InterPro" id="IPR036844">
    <property type="entry name" value="Hint_dom_sf"/>
</dbReference>
<feature type="compositionally biased region" description="Acidic residues" evidence="3">
    <location>
        <begin position="516"/>
        <end position="526"/>
    </location>
</feature>
<dbReference type="Gene3D" id="2.150.10.10">
    <property type="entry name" value="Serralysin-like metalloprotease, C-terminal"/>
    <property type="match status" value="3"/>
</dbReference>
<dbReference type="Pfam" id="PF17963">
    <property type="entry name" value="Big_9"/>
    <property type="match status" value="3"/>
</dbReference>
<evidence type="ECO:0000259" key="4">
    <source>
        <dbReference type="Pfam" id="PF13403"/>
    </source>
</evidence>
<dbReference type="SUPFAM" id="SSF51294">
    <property type="entry name" value="Hedgehog/intein (Hint) domain"/>
    <property type="match status" value="1"/>
</dbReference>
<dbReference type="STRING" id="321339.SAMN05444340_102341"/>
<sequence length="1069" mass="110942">MPDLFLSWGAVASYNQNLPDGTVTSVDTGGVAVTVGFDADDEYAQAFTFETPGYTAPGEPFDPDSYLKLRDSFNDDGQPDTSTTTLSFASTDAHFSDEVQNVSFRVNDIDGRATCGDLHTGGSGWQDIVSIRAFDANGDPVSVTLTPGSAMSTSGDTATGNSVTDFTSQEGSLLVNIAGPVSRIEIDYDNGDSSQQAILVSDVHFTTLPAPDALTAVDDTAETDEDVAVVIDVLGNDVDSNGQLLTVTSATSTNGTVIINADNTLTFTPDADYNGPATITYTVTDPDGNTDTADVAITVNPLNDPPVAIDDPVTTEEDTTITIDPLGNDSDPDGDPLTVTGVTDPANGTVTLNPDGTVDYTPDSGFTGTDTFDYTIQDPDGATSTATVTVAVTEGPNAPPVAADDVATTNENAAVVIDVLANDSDPDGDPVTVTGLGLLAPANGSATINADGTITYTPNAGFFGSDSFEYVIEDPDGASSVAVVTVTVAENGTPRIDTDVFPVAPGDQPRDPLNGLDEDPDPDDDRELLTGDASDDVFDGGDDADTIIGDAGSDTIEGGIDDDVIDGGGGDDLITDIQGADTVSGGQGNDTIIVGTDTFSDYTGDDPAFGPGTLLNDLGFTSDPNTDDGRDFVEGNLGNDSIMTGDDADTIDGGGGNDTIDAGIDDDSVTGNQGDDVIFGGHGSDTLDGGQDDDYIDGSNLPALELTDDVDPVPENDRDLIMGALGNDTLIGGDDDDTLIGGSGNDSLDGGIDEDSLLGGEGDDTLIGGQGGDTLNGGAGMDQIDGGADRDVIVVDSQSDVYVDPLTFETVDGGSEGDDFDRLDLNAIGERDVDWRLVNTTTDSDGNGLDGTVEFLDGDGNATGRFDFVNIEEVVPCFTPGTLIATPQGERPVEDLKPGDRVITRDNGIQQIAWVGRKDLTGRDLARAPHMNPVLIRQGALGKGLPEQDMLVSPNHRVLVASDRAALYFEEREVLVAAKHLTGIGGIDTVEAAAVSYIHVMFERHEVILSNGAWTESFQPGDYSLRGIDEAQREEILALFPELAHATGLESYGAARRSLKRHEALLLTE</sequence>
<dbReference type="InterPro" id="IPR050557">
    <property type="entry name" value="RTX_toxin/Mannuronan_C5-epim"/>
</dbReference>
<dbReference type="AlphaFoldDB" id="A0A1H3GIY5"/>
<dbReference type="RefSeq" id="WP_089879618.1">
    <property type="nucleotide sequence ID" value="NZ_FNPF01000002.1"/>
</dbReference>
<feature type="region of interest" description="Disordered" evidence="3">
    <location>
        <begin position="496"/>
        <end position="542"/>
    </location>
</feature>
<dbReference type="NCBIfam" id="NF012211">
    <property type="entry name" value="tand_rpt_95"/>
    <property type="match status" value="3"/>
</dbReference>
<dbReference type="PRINTS" id="PR00313">
    <property type="entry name" value="CABNDNGRPT"/>
</dbReference>
<dbReference type="PANTHER" id="PTHR38340:SF1">
    <property type="entry name" value="S-LAYER PROTEIN"/>
    <property type="match status" value="1"/>
</dbReference>
<dbReference type="GO" id="GO:0016539">
    <property type="term" value="P:intein-mediated protein splicing"/>
    <property type="evidence" value="ECO:0007669"/>
    <property type="project" value="InterPro"/>
</dbReference>
<dbReference type="InterPro" id="IPR011049">
    <property type="entry name" value="Serralysin-like_metalloprot_C"/>
</dbReference>
<dbReference type="Pfam" id="PF00353">
    <property type="entry name" value="HemolysinCabind"/>
    <property type="match status" value="6"/>
</dbReference>
<protein>
    <submittedName>
        <fullName evidence="5">Ca2+-binding protein, RTX toxin-related</fullName>
    </submittedName>
</protein>
<feature type="compositionally biased region" description="Acidic residues" evidence="3">
    <location>
        <begin position="533"/>
        <end position="542"/>
    </location>
</feature>
<dbReference type="PROSITE" id="PS00330">
    <property type="entry name" value="HEMOLYSIN_CALCIUM"/>
    <property type="match status" value="2"/>
</dbReference>
<evidence type="ECO:0000313" key="5">
    <source>
        <dbReference type="EMBL" id="SDY02464.1"/>
    </source>
</evidence>
<dbReference type="InterPro" id="IPR028992">
    <property type="entry name" value="Hedgehog/Intein_dom"/>
</dbReference>
<organism evidence="5 6">
    <name type="scientific">Citreimonas salinaria</name>
    <dbReference type="NCBI Taxonomy" id="321339"/>
    <lineage>
        <taxon>Bacteria</taxon>
        <taxon>Pseudomonadati</taxon>
        <taxon>Pseudomonadota</taxon>
        <taxon>Alphaproteobacteria</taxon>
        <taxon>Rhodobacterales</taxon>
        <taxon>Roseobacteraceae</taxon>
        <taxon>Citreimonas</taxon>
    </lineage>
</organism>
<dbReference type="PROSITE" id="PS50817">
    <property type="entry name" value="INTEIN_N_TER"/>
    <property type="match status" value="1"/>
</dbReference>
<evidence type="ECO:0000313" key="6">
    <source>
        <dbReference type="Proteomes" id="UP000199286"/>
    </source>
</evidence>
<dbReference type="Gene3D" id="2.170.16.10">
    <property type="entry name" value="Hedgehog/Intein (Hint) domain"/>
    <property type="match status" value="1"/>
</dbReference>
<evidence type="ECO:0000256" key="2">
    <source>
        <dbReference type="ARBA" id="ARBA00022525"/>
    </source>
</evidence>
<dbReference type="Pfam" id="PF13403">
    <property type="entry name" value="Hint_2"/>
    <property type="match status" value="1"/>
</dbReference>
<dbReference type="GO" id="GO:0005576">
    <property type="term" value="C:extracellular region"/>
    <property type="evidence" value="ECO:0007669"/>
    <property type="project" value="UniProtKB-SubCell"/>
</dbReference>
<keyword evidence="2" id="KW-0964">Secreted</keyword>
<comment type="subcellular location">
    <subcellularLocation>
        <location evidence="1">Secreted</location>
    </subcellularLocation>
</comment>
<dbReference type="EMBL" id="FNPF01000002">
    <property type="protein sequence ID" value="SDY02464.1"/>
    <property type="molecule type" value="Genomic_DNA"/>
</dbReference>
<keyword evidence="6" id="KW-1185">Reference proteome</keyword>
<gene>
    <name evidence="5" type="ORF">SAMN05444340_102341</name>
</gene>
<dbReference type="Proteomes" id="UP000199286">
    <property type="component" value="Unassembled WGS sequence"/>
</dbReference>
<dbReference type="GO" id="GO:0005509">
    <property type="term" value="F:calcium ion binding"/>
    <property type="evidence" value="ECO:0007669"/>
    <property type="project" value="InterPro"/>
</dbReference>
<evidence type="ECO:0000256" key="1">
    <source>
        <dbReference type="ARBA" id="ARBA00004613"/>
    </source>
</evidence>
<reference evidence="5 6" key="1">
    <citation type="submission" date="2016-10" db="EMBL/GenBank/DDBJ databases">
        <authorList>
            <person name="de Groot N.N."/>
        </authorList>
    </citation>
    <scope>NUCLEOTIDE SEQUENCE [LARGE SCALE GENOMIC DNA]</scope>
    <source>
        <strain evidence="5 6">DSM 26880</strain>
    </source>
</reference>
<dbReference type="SUPFAM" id="SSF51120">
    <property type="entry name" value="beta-Roll"/>
    <property type="match status" value="2"/>
</dbReference>
<dbReference type="Gene3D" id="2.60.40.3440">
    <property type="match status" value="3"/>
</dbReference>
<proteinExistence type="predicted"/>